<sequence length="350" mass="37736">MTNKKQSLSYRDAGVDIDAGNALVDRIKHIARRTRRPEVMAGLGGFGALCQIPAGYKEPVLVSGTDGVGTKLKLAMDINRHDSIGIDLVAMCVNDLIVCGAEPLFFLDYYATGHLNVDIAASVVDGIGRGCELSGCSLVGGETAEMPGMYQDEDYDLAGFCVGVVEKSQIIDGRKVQAGDALIGLASSGAHSNGYSLIRKILEVNNTALDSMVNNQKLSDLLLEPTRIYVKPVLNLIKEGLVHAISHITGGGLQENIPRVLPQGTRAVIDTKSWQIPALFHWLQENGNVKPQEMYRTFNCGVGMIIAVPHERKQDAIQLLSEAGETTWEIGHIDTLSDPKQDMVELAGLS</sequence>
<evidence type="ECO:0000256" key="1">
    <source>
        <dbReference type="ARBA" id="ARBA00004686"/>
    </source>
</evidence>
<evidence type="ECO:0000313" key="15">
    <source>
        <dbReference type="EMBL" id="MCL6270670.1"/>
    </source>
</evidence>
<evidence type="ECO:0000256" key="7">
    <source>
        <dbReference type="ARBA" id="ARBA00022840"/>
    </source>
</evidence>
<dbReference type="Gene3D" id="3.30.1330.10">
    <property type="entry name" value="PurM-like, N-terminal domain"/>
    <property type="match status" value="1"/>
</dbReference>
<dbReference type="InterPro" id="IPR004733">
    <property type="entry name" value="PurM_cligase"/>
</dbReference>
<reference evidence="15 16" key="1">
    <citation type="submission" date="2022-05" db="EMBL/GenBank/DDBJ databases">
        <authorList>
            <person name="Park J.-S."/>
        </authorList>
    </citation>
    <scope>NUCLEOTIDE SEQUENCE [LARGE SCALE GENOMIC DNA]</scope>
    <source>
        <strain evidence="15 16">2012CJ34-2</strain>
    </source>
</reference>
<dbReference type="CDD" id="cd02196">
    <property type="entry name" value="PurM"/>
    <property type="match status" value="1"/>
</dbReference>
<name>A0ABT0PH75_9GAMM</name>
<evidence type="ECO:0000256" key="12">
    <source>
        <dbReference type="HAMAP-Rule" id="MF_00741"/>
    </source>
</evidence>
<comment type="catalytic activity">
    <reaction evidence="11 12">
        <text>2-formamido-N(1)-(5-O-phospho-beta-D-ribosyl)acetamidine + ATP = 5-amino-1-(5-phospho-beta-D-ribosyl)imidazole + ADP + phosphate + H(+)</text>
        <dbReference type="Rhea" id="RHEA:23032"/>
        <dbReference type="ChEBI" id="CHEBI:15378"/>
        <dbReference type="ChEBI" id="CHEBI:30616"/>
        <dbReference type="ChEBI" id="CHEBI:43474"/>
        <dbReference type="ChEBI" id="CHEBI:137981"/>
        <dbReference type="ChEBI" id="CHEBI:147287"/>
        <dbReference type="ChEBI" id="CHEBI:456216"/>
        <dbReference type="EC" id="6.3.3.1"/>
    </reaction>
</comment>
<dbReference type="SUPFAM" id="SSF56042">
    <property type="entry name" value="PurM C-terminal domain-like"/>
    <property type="match status" value="1"/>
</dbReference>
<evidence type="ECO:0000313" key="16">
    <source>
        <dbReference type="Proteomes" id="UP001203338"/>
    </source>
</evidence>
<evidence type="ECO:0000256" key="9">
    <source>
        <dbReference type="ARBA" id="ARBA00032931"/>
    </source>
</evidence>
<organism evidence="15 16">
    <name type="scientific">Parendozoicomonas callyspongiae</name>
    <dbReference type="NCBI Taxonomy" id="2942213"/>
    <lineage>
        <taxon>Bacteria</taxon>
        <taxon>Pseudomonadati</taxon>
        <taxon>Pseudomonadota</taxon>
        <taxon>Gammaproteobacteria</taxon>
        <taxon>Oceanospirillales</taxon>
        <taxon>Endozoicomonadaceae</taxon>
        <taxon>Parendozoicomonas</taxon>
    </lineage>
</organism>
<evidence type="ECO:0000256" key="8">
    <source>
        <dbReference type="ARBA" id="ARBA00031908"/>
    </source>
</evidence>
<dbReference type="PANTHER" id="PTHR10520">
    <property type="entry name" value="TRIFUNCTIONAL PURINE BIOSYNTHETIC PROTEIN ADENOSINE-3-RELATED"/>
    <property type="match status" value="1"/>
</dbReference>
<dbReference type="Proteomes" id="UP001203338">
    <property type="component" value="Unassembled WGS sequence"/>
</dbReference>
<proteinExistence type="inferred from homology"/>
<dbReference type="InterPro" id="IPR010918">
    <property type="entry name" value="PurM-like_C_dom"/>
</dbReference>
<keyword evidence="5 12" id="KW-0436">Ligase</keyword>
<dbReference type="Pfam" id="PF02769">
    <property type="entry name" value="AIRS_C"/>
    <property type="match status" value="1"/>
</dbReference>
<evidence type="ECO:0000259" key="13">
    <source>
        <dbReference type="Pfam" id="PF00586"/>
    </source>
</evidence>
<dbReference type="Pfam" id="PF00586">
    <property type="entry name" value="AIRS"/>
    <property type="match status" value="1"/>
</dbReference>
<evidence type="ECO:0000259" key="14">
    <source>
        <dbReference type="Pfam" id="PF02769"/>
    </source>
</evidence>
<comment type="subcellular location">
    <subcellularLocation>
        <location evidence="12">Cytoplasm</location>
    </subcellularLocation>
</comment>
<feature type="domain" description="PurM-like C-terminal" evidence="14">
    <location>
        <begin position="177"/>
        <end position="333"/>
    </location>
</feature>
<dbReference type="HAMAP" id="MF_00741">
    <property type="entry name" value="AIRS"/>
    <property type="match status" value="1"/>
</dbReference>
<evidence type="ECO:0000256" key="11">
    <source>
        <dbReference type="ARBA" id="ARBA00049057"/>
    </source>
</evidence>
<feature type="domain" description="PurM-like N-terminal" evidence="13">
    <location>
        <begin position="60"/>
        <end position="165"/>
    </location>
</feature>
<keyword evidence="6 12" id="KW-0547">Nucleotide-binding</keyword>
<dbReference type="InterPro" id="IPR036676">
    <property type="entry name" value="PurM-like_C_sf"/>
</dbReference>
<dbReference type="InterPro" id="IPR016188">
    <property type="entry name" value="PurM-like_N"/>
</dbReference>
<keyword evidence="12" id="KW-0963">Cytoplasm</keyword>
<dbReference type="SUPFAM" id="SSF55326">
    <property type="entry name" value="PurM N-terminal domain-like"/>
    <property type="match status" value="1"/>
</dbReference>
<comment type="caution">
    <text evidence="15">The sequence shown here is derived from an EMBL/GenBank/DDBJ whole genome shotgun (WGS) entry which is preliminary data.</text>
</comment>
<keyword evidence="16" id="KW-1185">Reference proteome</keyword>
<gene>
    <name evidence="12 15" type="primary">purM</name>
    <name evidence="15" type="ORF">M3P05_12110</name>
</gene>
<evidence type="ECO:0000256" key="4">
    <source>
        <dbReference type="ARBA" id="ARBA00020367"/>
    </source>
</evidence>
<dbReference type="GO" id="GO:0004641">
    <property type="term" value="F:phosphoribosylformylglycinamidine cyclo-ligase activity"/>
    <property type="evidence" value="ECO:0007669"/>
    <property type="project" value="UniProtKB-EC"/>
</dbReference>
<evidence type="ECO:0000256" key="10">
    <source>
        <dbReference type="ARBA" id="ARBA00033093"/>
    </source>
</evidence>
<keyword evidence="12" id="KW-0658">Purine biosynthesis</keyword>
<comment type="pathway">
    <text evidence="1 12">Purine metabolism; IMP biosynthesis via de novo pathway; 5-amino-1-(5-phospho-D-ribosyl)imidazole from N(2)-formyl-N(1)-(5-phospho-D-ribosyl)glycinamide: step 2/2.</text>
</comment>
<keyword evidence="7 12" id="KW-0067">ATP-binding</keyword>
<dbReference type="PANTHER" id="PTHR10520:SF12">
    <property type="entry name" value="TRIFUNCTIONAL PURINE BIOSYNTHETIC PROTEIN ADENOSINE-3"/>
    <property type="match status" value="1"/>
</dbReference>
<dbReference type="InterPro" id="IPR036921">
    <property type="entry name" value="PurM-like_N_sf"/>
</dbReference>
<dbReference type="EC" id="6.3.3.1" evidence="3 12"/>
<protein>
    <recommendedName>
        <fullName evidence="4 12">Phosphoribosylformylglycinamidine cyclo-ligase</fullName>
        <ecNumber evidence="3 12">6.3.3.1</ecNumber>
    </recommendedName>
    <alternativeName>
        <fullName evidence="9 12">AIR synthase</fullName>
    </alternativeName>
    <alternativeName>
        <fullName evidence="10 12">AIRS</fullName>
    </alternativeName>
    <alternativeName>
        <fullName evidence="8 12">Phosphoribosyl-aminoimidazole synthetase</fullName>
    </alternativeName>
</protein>
<evidence type="ECO:0000256" key="6">
    <source>
        <dbReference type="ARBA" id="ARBA00022741"/>
    </source>
</evidence>
<accession>A0ABT0PH75</accession>
<evidence type="ECO:0000256" key="2">
    <source>
        <dbReference type="ARBA" id="ARBA00010280"/>
    </source>
</evidence>
<dbReference type="EMBL" id="JAMFLX010000015">
    <property type="protein sequence ID" value="MCL6270670.1"/>
    <property type="molecule type" value="Genomic_DNA"/>
</dbReference>
<comment type="similarity">
    <text evidence="2 12">Belongs to the AIR synthase family.</text>
</comment>
<dbReference type="RefSeq" id="WP_249699930.1">
    <property type="nucleotide sequence ID" value="NZ_JAMFLX010000015.1"/>
</dbReference>
<dbReference type="Gene3D" id="3.90.650.10">
    <property type="entry name" value="PurM-like C-terminal domain"/>
    <property type="match status" value="1"/>
</dbReference>
<evidence type="ECO:0000256" key="5">
    <source>
        <dbReference type="ARBA" id="ARBA00022598"/>
    </source>
</evidence>
<dbReference type="NCBIfam" id="TIGR00878">
    <property type="entry name" value="purM"/>
    <property type="match status" value="1"/>
</dbReference>
<evidence type="ECO:0000256" key="3">
    <source>
        <dbReference type="ARBA" id="ARBA00013047"/>
    </source>
</evidence>